<feature type="transmembrane region" description="Helical" evidence="11">
    <location>
        <begin position="90"/>
        <end position="113"/>
    </location>
</feature>
<feature type="region of interest" description="Disordered" evidence="10">
    <location>
        <begin position="672"/>
        <end position="712"/>
    </location>
</feature>
<sequence>MILGVIIGLIMFFAGIPDDKLQPLTPTLFFLYMLPPIVMDAGYHMPNRLFFDNLISILLYAVIGTVWNALAIGLSLYYCAKLGIFGEPLPLLDTLLFSSTVSAVDPVAVLAIFEEIHVNEVLYILVFGESLLNDAVTVVLYHMFEGYAEMAYEDGIESILPIDYFAGFASFFVISLGGTAMGVIWGFLAAFVSRFTHHVKIIEPIFVFVMAYLSYLSAEMFHLSGILSLTFCGITMKNYVEENITQKSHTTLKYAMKMLANSSEAIIFVFLGVCTVNDNHKWNTPFVVLTIVFCLVYRAIGVIMLTSLANRFRLHRLNRVEQFIMAYGGLRGAVAFALILVINGQIIHAREMMVTTIIAVVYFTVFLQGMTVGSLVKLLNVPRANKGELTMNERIHTRLMDHVMAGLEDISGMMIGNYKLRDKFRHFNNNYLRVWLLRDSNEMGNSSRKIFETCSKLNLQEALNIVNKQNLYLNPNSNSNNNFLSPNKGLSALFRTYTQTNLANLAADTDVSADTSPSTVIPVDHNNGFNFDIGNLAYNPSNKDLADAEIHHILNDAMFKPIKKVRRYSRSDVLEAPAPHPPFQHQIRMQIRHLVSQQQHKHHKRKLKKLNKSDSNSMTPTSPPNGFLSVNNDFQFNKSDNYLKPDSVFRSADCPHTDSEDGGIEFIARKASLDSSAKQSSDASKTTTTTATTATESTLPWRREPSNPDLSSAQVIRQEEFPPWIDNKDYLPQYASPTNTYLGKLSDQTRPDQCEPSLMSTTRTPTVYEIFTIDESRENGDRSNSASSQGSSQTNKEAKRDAQPEGVTRGRFHCTTASTPDTDSQRDKQLSPTVAVNLGFESDDDTDDKDVIYKL</sequence>
<keyword evidence="3 9" id="KW-0812">Transmembrane</keyword>
<dbReference type="NCBIfam" id="TIGR00840">
    <property type="entry name" value="b_cpa1"/>
    <property type="match status" value="1"/>
</dbReference>
<gene>
    <name evidence="13" type="ORF">ONB1V03_LOCUS5461</name>
</gene>
<evidence type="ECO:0000313" key="13">
    <source>
        <dbReference type="EMBL" id="CAD7645912.1"/>
    </source>
</evidence>
<dbReference type="Proteomes" id="UP000728032">
    <property type="component" value="Unassembled WGS sequence"/>
</dbReference>
<keyword evidence="9" id="KW-0050">Antiport</keyword>
<dbReference type="GO" id="GO:0098719">
    <property type="term" value="P:sodium ion import across plasma membrane"/>
    <property type="evidence" value="ECO:0007669"/>
    <property type="project" value="TreeGrafter"/>
</dbReference>
<comment type="subcellular location">
    <subcellularLocation>
        <location evidence="1">Membrane</location>
        <topology evidence="1">Multi-pass membrane protein</topology>
    </subcellularLocation>
</comment>
<evidence type="ECO:0000256" key="2">
    <source>
        <dbReference type="ARBA" id="ARBA00022448"/>
    </source>
</evidence>
<feature type="transmembrane region" description="Helical" evidence="11">
    <location>
        <begin position="27"/>
        <end position="45"/>
    </location>
</feature>
<feature type="transmembrane region" description="Helical" evidence="11">
    <location>
        <begin position="164"/>
        <end position="192"/>
    </location>
</feature>
<evidence type="ECO:0000259" key="12">
    <source>
        <dbReference type="Pfam" id="PF00999"/>
    </source>
</evidence>
<feature type="domain" description="Cation/H+ exchanger transmembrane" evidence="12">
    <location>
        <begin position="1"/>
        <end position="377"/>
    </location>
</feature>
<feature type="region of interest" description="Disordered" evidence="10">
    <location>
        <begin position="597"/>
        <end position="631"/>
    </location>
</feature>
<feature type="compositionally biased region" description="Low complexity" evidence="10">
    <location>
        <begin position="783"/>
        <end position="792"/>
    </location>
</feature>
<dbReference type="AlphaFoldDB" id="A0A7R9LQC9"/>
<evidence type="ECO:0000256" key="5">
    <source>
        <dbReference type="ARBA" id="ARBA00023053"/>
    </source>
</evidence>
<protein>
    <recommendedName>
        <fullName evidence="9">Sodium/hydrogen exchanger</fullName>
    </recommendedName>
</protein>
<evidence type="ECO:0000256" key="11">
    <source>
        <dbReference type="SAM" id="Phobius"/>
    </source>
</evidence>
<evidence type="ECO:0000256" key="6">
    <source>
        <dbReference type="ARBA" id="ARBA00023065"/>
    </source>
</evidence>
<accession>A0A7R9LQC9</accession>
<dbReference type="GO" id="GO:0015386">
    <property type="term" value="F:potassium:proton antiporter activity"/>
    <property type="evidence" value="ECO:0007669"/>
    <property type="project" value="TreeGrafter"/>
</dbReference>
<keyword evidence="2 9" id="KW-0813">Transport</keyword>
<evidence type="ECO:0000256" key="3">
    <source>
        <dbReference type="ARBA" id="ARBA00022692"/>
    </source>
</evidence>
<dbReference type="EMBL" id="OC917029">
    <property type="protein sequence ID" value="CAD7645912.1"/>
    <property type="molecule type" value="Genomic_DNA"/>
</dbReference>
<comment type="similarity">
    <text evidence="9">Belongs to the monovalent cation:proton antiporter 1 (CPA1) transporter (TC 2.A.36) family.</text>
</comment>
<dbReference type="GO" id="GO:0051453">
    <property type="term" value="P:regulation of intracellular pH"/>
    <property type="evidence" value="ECO:0007669"/>
    <property type="project" value="TreeGrafter"/>
</dbReference>
<keyword evidence="14" id="KW-1185">Reference proteome</keyword>
<dbReference type="Gene3D" id="6.10.140.1330">
    <property type="match status" value="1"/>
</dbReference>
<keyword evidence="5" id="KW-0915">Sodium</keyword>
<evidence type="ECO:0000256" key="10">
    <source>
        <dbReference type="SAM" id="MobiDB-lite"/>
    </source>
</evidence>
<dbReference type="InterPro" id="IPR006153">
    <property type="entry name" value="Cation/H_exchanger_TM"/>
</dbReference>
<keyword evidence="8 9" id="KW-0739">Sodium transport</keyword>
<keyword evidence="6 9" id="KW-0406">Ion transport</keyword>
<evidence type="ECO:0000256" key="7">
    <source>
        <dbReference type="ARBA" id="ARBA00023136"/>
    </source>
</evidence>
<feature type="compositionally biased region" description="Basic residues" evidence="10">
    <location>
        <begin position="599"/>
        <end position="610"/>
    </location>
</feature>
<dbReference type="GO" id="GO:0015385">
    <property type="term" value="F:sodium:proton antiporter activity"/>
    <property type="evidence" value="ECO:0007669"/>
    <property type="project" value="InterPro"/>
</dbReference>
<keyword evidence="4 11" id="KW-1133">Transmembrane helix</keyword>
<keyword evidence="7 11" id="KW-0472">Membrane</keyword>
<evidence type="ECO:0000256" key="1">
    <source>
        <dbReference type="ARBA" id="ARBA00004141"/>
    </source>
</evidence>
<dbReference type="GO" id="GO:0005886">
    <property type="term" value="C:plasma membrane"/>
    <property type="evidence" value="ECO:0007669"/>
    <property type="project" value="TreeGrafter"/>
</dbReference>
<dbReference type="InterPro" id="IPR004709">
    <property type="entry name" value="NaH_exchanger"/>
</dbReference>
<dbReference type="PANTHER" id="PTHR10110:SF98">
    <property type="entry name" value="SODIUM_HYDROGEN EXCHANGER"/>
    <property type="match status" value="1"/>
</dbReference>
<evidence type="ECO:0000256" key="8">
    <source>
        <dbReference type="ARBA" id="ARBA00023201"/>
    </source>
</evidence>
<dbReference type="InterPro" id="IPR018422">
    <property type="entry name" value="Cation/H_exchanger_CPA1"/>
</dbReference>
<dbReference type="PRINTS" id="PR01084">
    <property type="entry name" value="NAHEXCHNGR"/>
</dbReference>
<feature type="transmembrane region" description="Helical" evidence="11">
    <location>
        <begin position="122"/>
        <end position="144"/>
    </location>
</feature>
<feature type="compositionally biased region" description="Low complexity" evidence="10">
    <location>
        <begin position="673"/>
        <end position="699"/>
    </location>
</feature>
<feature type="transmembrane region" description="Helical" evidence="11">
    <location>
        <begin position="57"/>
        <end position="78"/>
    </location>
</feature>
<reference evidence="13" key="1">
    <citation type="submission" date="2020-11" db="EMBL/GenBank/DDBJ databases">
        <authorList>
            <person name="Tran Van P."/>
        </authorList>
    </citation>
    <scope>NUCLEOTIDE SEQUENCE</scope>
</reference>
<feature type="transmembrane region" description="Helical" evidence="11">
    <location>
        <begin position="252"/>
        <end position="273"/>
    </location>
</feature>
<evidence type="ECO:0000256" key="4">
    <source>
        <dbReference type="ARBA" id="ARBA00022989"/>
    </source>
</evidence>
<evidence type="ECO:0000313" key="14">
    <source>
        <dbReference type="Proteomes" id="UP000728032"/>
    </source>
</evidence>
<feature type="transmembrane region" description="Helical" evidence="11">
    <location>
        <begin position="353"/>
        <end position="376"/>
    </location>
</feature>
<name>A0A7R9LQC9_9ACAR</name>
<dbReference type="Gene3D" id="6.10.250.1040">
    <property type="match status" value="1"/>
</dbReference>
<feature type="transmembrane region" description="Helical" evidence="11">
    <location>
        <begin position="285"/>
        <end position="308"/>
    </location>
</feature>
<dbReference type="OrthoDB" id="196264at2759"/>
<proteinExistence type="inferred from homology"/>
<feature type="transmembrane region" description="Helical" evidence="11">
    <location>
        <begin position="329"/>
        <end position="347"/>
    </location>
</feature>
<evidence type="ECO:0000256" key="9">
    <source>
        <dbReference type="RuleBase" id="RU003722"/>
    </source>
</evidence>
<organism evidence="13">
    <name type="scientific">Oppiella nova</name>
    <dbReference type="NCBI Taxonomy" id="334625"/>
    <lineage>
        <taxon>Eukaryota</taxon>
        <taxon>Metazoa</taxon>
        <taxon>Ecdysozoa</taxon>
        <taxon>Arthropoda</taxon>
        <taxon>Chelicerata</taxon>
        <taxon>Arachnida</taxon>
        <taxon>Acari</taxon>
        <taxon>Acariformes</taxon>
        <taxon>Sarcoptiformes</taxon>
        <taxon>Oribatida</taxon>
        <taxon>Brachypylina</taxon>
        <taxon>Oppioidea</taxon>
        <taxon>Oppiidae</taxon>
        <taxon>Oppiella</taxon>
    </lineage>
</organism>
<feature type="region of interest" description="Disordered" evidence="10">
    <location>
        <begin position="741"/>
        <end position="855"/>
    </location>
</feature>
<dbReference type="PANTHER" id="PTHR10110">
    <property type="entry name" value="SODIUM/HYDROGEN EXCHANGER"/>
    <property type="match status" value="1"/>
</dbReference>
<dbReference type="EMBL" id="CAJPVJ010002204">
    <property type="protein sequence ID" value="CAG2165926.1"/>
    <property type="molecule type" value="Genomic_DNA"/>
</dbReference>
<dbReference type="Pfam" id="PF00999">
    <property type="entry name" value="Na_H_Exchanger"/>
    <property type="match status" value="1"/>
</dbReference>